<dbReference type="Pfam" id="PF00293">
    <property type="entry name" value="NUDIX"/>
    <property type="match status" value="1"/>
</dbReference>
<evidence type="ECO:0000313" key="6">
    <source>
        <dbReference type="Proteomes" id="UP000569914"/>
    </source>
</evidence>
<evidence type="ECO:0000256" key="2">
    <source>
        <dbReference type="ARBA" id="ARBA00022801"/>
    </source>
</evidence>
<dbReference type="Gene3D" id="3.90.79.10">
    <property type="entry name" value="Nucleoside Triphosphate Pyrophosphohydrolase"/>
    <property type="match status" value="1"/>
</dbReference>
<proteinExistence type="predicted"/>
<feature type="domain" description="Nudix hydrolase" evidence="4">
    <location>
        <begin position="17"/>
        <end position="148"/>
    </location>
</feature>
<evidence type="ECO:0000256" key="3">
    <source>
        <dbReference type="ARBA" id="ARBA00022842"/>
    </source>
</evidence>
<evidence type="ECO:0000259" key="4">
    <source>
        <dbReference type="PROSITE" id="PS51462"/>
    </source>
</evidence>
<comment type="cofactor">
    <cofactor evidence="1">
        <name>Mg(2+)</name>
        <dbReference type="ChEBI" id="CHEBI:18420"/>
    </cofactor>
</comment>
<dbReference type="PANTHER" id="PTHR43046:SF12">
    <property type="entry name" value="GDP-MANNOSE MANNOSYL HYDROLASE"/>
    <property type="match status" value="1"/>
</dbReference>
<dbReference type="SUPFAM" id="SSF55811">
    <property type="entry name" value="Nudix"/>
    <property type="match status" value="1"/>
</dbReference>
<evidence type="ECO:0000256" key="1">
    <source>
        <dbReference type="ARBA" id="ARBA00001946"/>
    </source>
</evidence>
<keyword evidence="6" id="KW-1185">Reference proteome</keyword>
<evidence type="ECO:0000313" key="5">
    <source>
        <dbReference type="EMBL" id="NYE74951.1"/>
    </source>
</evidence>
<gene>
    <name evidence="5" type="ORF">BKA15_006280</name>
</gene>
<dbReference type="InterPro" id="IPR015797">
    <property type="entry name" value="NUDIX_hydrolase-like_dom_sf"/>
</dbReference>
<dbReference type="CDD" id="cd18876">
    <property type="entry name" value="NUDIX_Hydrolase"/>
    <property type="match status" value="1"/>
</dbReference>
<comment type="caution">
    <text evidence="5">The sequence shown here is derived from an EMBL/GenBank/DDBJ whole genome shotgun (WGS) entry which is preliminary data.</text>
</comment>
<sequence>MSGERLDRASFLATLPRRRIGAGALIRDEAGRVLLVEPTYRPDWLLPGGTVEADESPSTACRREVLEELGLDRPLGRLLVINSNRPDPPTDPYGSLQFGYDGGVLTEPEIAAIRLPADELRSYAFVEVDRIGDRLGPRSRPLVTAGLAALADGTLHELE</sequence>
<dbReference type="Proteomes" id="UP000569914">
    <property type="component" value="Unassembled WGS sequence"/>
</dbReference>
<keyword evidence="3" id="KW-0460">Magnesium</keyword>
<name>A0A7Y9IDI1_9ACTN</name>
<dbReference type="EMBL" id="JACCBU010000001">
    <property type="protein sequence ID" value="NYE74951.1"/>
    <property type="molecule type" value="Genomic_DNA"/>
</dbReference>
<dbReference type="PROSITE" id="PS51462">
    <property type="entry name" value="NUDIX"/>
    <property type="match status" value="1"/>
</dbReference>
<dbReference type="PROSITE" id="PS00893">
    <property type="entry name" value="NUDIX_BOX"/>
    <property type="match status" value="1"/>
</dbReference>
<dbReference type="GO" id="GO:0016787">
    <property type="term" value="F:hydrolase activity"/>
    <property type="evidence" value="ECO:0007669"/>
    <property type="project" value="UniProtKB-KW"/>
</dbReference>
<keyword evidence="2" id="KW-0378">Hydrolase</keyword>
<protein>
    <submittedName>
        <fullName evidence="5">8-oxo-dGTP pyrophosphatase MutT (NUDIX family)</fullName>
    </submittedName>
</protein>
<dbReference type="RefSeq" id="WP_312879562.1">
    <property type="nucleotide sequence ID" value="NZ_JACCBU010000001.1"/>
</dbReference>
<dbReference type="PANTHER" id="PTHR43046">
    <property type="entry name" value="GDP-MANNOSE MANNOSYL HYDROLASE"/>
    <property type="match status" value="1"/>
</dbReference>
<dbReference type="InterPro" id="IPR020084">
    <property type="entry name" value="NUDIX_hydrolase_CS"/>
</dbReference>
<dbReference type="AlphaFoldDB" id="A0A7Y9IDI1"/>
<dbReference type="InterPro" id="IPR000086">
    <property type="entry name" value="NUDIX_hydrolase_dom"/>
</dbReference>
<accession>A0A7Y9IDI1</accession>
<reference evidence="5 6" key="1">
    <citation type="submission" date="2020-07" db="EMBL/GenBank/DDBJ databases">
        <title>Sequencing the genomes of 1000 actinobacteria strains.</title>
        <authorList>
            <person name="Klenk H.-P."/>
        </authorList>
    </citation>
    <scope>NUCLEOTIDE SEQUENCE [LARGE SCALE GENOMIC DNA]</scope>
    <source>
        <strain evidence="5 6">DSM 22083</strain>
    </source>
</reference>
<organism evidence="5 6">
    <name type="scientific">Microlunatus parietis</name>
    <dbReference type="NCBI Taxonomy" id="682979"/>
    <lineage>
        <taxon>Bacteria</taxon>
        <taxon>Bacillati</taxon>
        <taxon>Actinomycetota</taxon>
        <taxon>Actinomycetes</taxon>
        <taxon>Propionibacteriales</taxon>
        <taxon>Propionibacteriaceae</taxon>
        <taxon>Microlunatus</taxon>
    </lineage>
</organism>